<dbReference type="Proteomes" id="UP001302329">
    <property type="component" value="Unassembled WGS sequence"/>
</dbReference>
<gene>
    <name evidence="1" type="ORF">VB739_06645</name>
</gene>
<comment type="caution">
    <text evidence="1">The sequence shown here is derived from an EMBL/GenBank/DDBJ whole genome shotgun (WGS) entry which is preliminary data.</text>
</comment>
<dbReference type="EMBL" id="JAYGHY010000015">
    <property type="protein sequence ID" value="MEA5442226.1"/>
    <property type="molecule type" value="Genomic_DNA"/>
</dbReference>
<dbReference type="InterPro" id="IPR027417">
    <property type="entry name" value="P-loop_NTPase"/>
</dbReference>
<keyword evidence="2" id="KW-1185">Reference proteome</keyword>
<dbReference type="InterPro" id="IPR005331">
    <property type="entry name" value="Sulfotransferase"/>
</dbReference>
<dbReference type="Gene3D" id="3.40.50.300">
    <property type="entry name" value="P-loop containing nucleotide triphosphate hydrolases"/>
    <property type="match status" value="1"/>
</dbReference>
<reference evidence="1 2" key="1">
    <citation type="submission" date="2023-12" db="EMBL/GenBank/DDBJ databases">
        <title>Baltic Sea Cyanobacteria.</title>
        <authorList>
            <person name="Delbaje E."/>
            <person name="Fewer D.P."/>
            <person name="Shishido T.K."/>
        </authorList>
    </citation>
    <scope>NUCLEOTIDE SEQUENCE [LARGE SCALE GENOMIC DNA]</scope>
    <source>
        <strain evidence="1 2">UHCC 0281</strain>
    </source>
</reference>
<dbReference type="Pfam" id="PF03567">
    <property type="entry name" value="Sulfotransfer_2"/>
    <property type="match status" value="1"/>
</dbReference>
<accession>A0ABU5SUS6</accession>
<protein>
    <submittedName>
        <fullName evidence="1">Sulfotransferase family 2 domain-containing protein</fullName>
    </submittedName>
</protein>
<evidence type="ECO:0000313" key="2">
    <source>
        <dbReference type="Proteomes" id="UP001302329"/>
    </source>
</evidence>
<sequence>MPLLREMGMTFIHIPKTAGTSVELALGLNLDSAIENQAACFGKISSPSLLALGLSSEFLQHLQLSEIERLHPTFVRESWVFTVVRDPWTRFLSSYRRKDRAMADFARWYHGIDLYSLSLEQYVELAASHDLLHLRSQSTFLRGLAEVHVFRYEQLAELVHALSLRLGRALVLPRANGPASAPMELSPRQERKLRSRIEEIYAEDYQQFYPD</sequence>
<dbReference type="RefSeq" id="WP_323356311.1">
    <property type="nucleotide sequence ID" value="NZ_JAYGHY010000015.1"/>
</dbReference>
<dbReference type="SUPFAM" id="SSF52540">
    <property type="entry name" value="P-loop containing nucleoside triphosphate hydrolases"/>
    <property type="match status" value="1"/>
</dbReference>
<evidence type="ECO:0000313" key="1">
    <source>
        <dbReference type="EMBL" id="MEA5442226.1"/>
    </source>
</evidence>
<proteinExistence type="predicted"/>
<organism evidence="1 2">
    <name type="scientific">Cyanobium gracile UHCC 0281</name>
    <dbReference type="NCBI Taxonomy" id="3110309"/>
    <lineage>
        <taxon>Bacteria</taxon>
        <taxon>Bacillati</taxon>
        <taxon>Cyanobacteriota</taxon>
        <taxon>Cyanophyceae</taxon>
        <taxon>Synechococcales</taxon>
        <taxon>Prochlorococcaceae</taxon>
        <taxon>Cyanobium</taxon>
    </lineage>
</organism>
<name>A0ABU5SUS6_9CYAN</name>